<comment type="function">
    <text evidence="6">Part of the ABC transporter complex HmuTUV involved in hemin import. Responsible for energy coupling to the transport system.</text>
</comment>
<keyword evidence="3" id="KW-0547">Nucleotide-binding</keyword>
<keyword evidence="2" id="KW-0472">Membrane</keyword>
<dbReference type="PROSITE" id="PS50893">
    <property type="entry name" value="ABC_TRANSPORTER_2"/>
    <property type="match status" value="1"/>
</dbReference>
<reference evidence="8 9" key="1">
    <citation type="journal article" date="2014" name="Nat. Commun.">
        <title>Physiological and genomic features of highly alkaliphilic hydrogen-utilizing Betaproteobacteria from a continental serpentinizing site.</title>
        <authorList>
            <person name="Suzuki S."/>
            <person name="Kuenen J.G."/>
            <person name="Schipper K."/>
            <person name="van der Velde S."/>
            <person name="Ishii S."/>
            <person name="Wu A."/>
            <person name="Sorokin D.Y."/>
            <person name="Tenney A."/>
            <person name="Meng X.Y."/>
            <person name="Morrill P.L."/>
            <person name="Kamagata Y."/>
            <person name="Muyzer G."/>
            <person name="Nealson K.H."/>
        </authorList>
    </citation>
    <scope>NUCLEOTIDE SEQUENCE [LARGE SCALE GENOMIC DNA]</scope>
    <source>
        <strain evidence="8 9">B1</strain>
    </source>
</reference>
<gene>
    <name evidence="8" type="ORF">SMCB_1558</name>
</gene>
<dbReference type="RefSeq" id="WP_082027304.1">
    <property type="nucleotide sequence ID" value="NZ_AP014569.1"/>
</dbReference>
<dbReference type="EMBL" id="AP014569">
    <property type="protein sequence ID" value="BAO83786.1"/>
    <property type="molecule type" value="Genomic_DNA"/>
</dbReference>
<dbReference type="Pfam" id="PF00005">
    <property type="entry name" value="ABC_tran"/>
    <property type="match status" value="1"/>
</dbReference>
<dbReference type="NCBIfam" id="NF010068">
    <property type="entry name" value="PRK13548.1"/>
    <property type="match status" value="1"/>
</dbReference>
<dbReference type="PROSITE" id="PS00211">
    <property type="entry name" value="ABC_TRANSPORTER_1"/>
    <property type="match status" value="1"/>
</dbReference>
<dbReference type="InterPro" id="IPR003593">
    <property type="entry name" value="AAA+_ATPase"/>
</dbReference>
<dbReference type="InterPro" id="IPR017871">
    <property type="entry name" value="ABC_transporter-like_CS"/>
</dbReference>
<sequence length="281" mass="30380">MNARLPASALLPSVSAAAQHSGLLARAITVQQHGRALLEGIDLQLAAGQIGVLLGPNGAGKSTLLHVLGGLRSPQIGQVWLDGEALHSRNAAALARRRAFLPQELVPAFDFTAQEVVELGRYPHRLQPQPDEEQIVRAALEHCAVAHLAQRSIRQLSGGERARVQLARTLAQVWHPSADGRSNWLLLDEPTAALDLQHQHTTLNTLRQWSRQRGAGVLLVLHDLNLALRYADCCWVLQDGRLVGSGAPASVLQPELVHAVWQVHTHAVRDPSGVAQLLLAP</sequence>
<evidence type="ECO:0000256" key="2">
    <source>
        <dbReference type="ARBA" id="ARBA00022475"/>
    </source>
</evidence>
<keyword evidence="1" id="KW-0813">Transport</keyword>
<keyword evidence="9" id="KW-1185">Reference proteome</keyword>
<dbReference type="OrthoDB" id="5296765at2"/>
<dbReference type="HOGENOM" id="CLU_000604_1_11_4"/>
<dbReference type="GO" id="GO:0016887">
    <property type="term" value="F:ATP hydrolysis activity"/>
    <property type="evidence" value="ECO:0007669"/>
    <property type="project" value="InterPro"/>
</dbReference>
<dbReference type="InterPro" id="IPR003439">
    <property type="entry name" value="ABC_transporter-like_ATP-bd"/>
</dbReference>
<evidence type="ECO:0000256" key="1">
    <source>
        <dbReference type="ARBA" id="ARBA00022448"/>
    </source>
</evidence>
<evidence type="ECO:0000313" key="8">
    <source>
        <dbReference type="EMBL" id="BAO83786.1"/>
    </source>
</evidence>
<protein>
    <submittedName>
        <fullName evidence="8">ABC-type hemin transport system, ATPase component</fullName>
    </submittedName>
</protein>
<keyword evidence="4" id="KW-0067">ATP-binding</keyword>
<dbReference type="AlphaFoldDB" id="A0A060NMN6"/>
<dbReference type="GO" id="GO:0005524">
    <property type="term" value="F:ATP binding"/>
    <property type="evidence" value="ECO:0007669"/>
    <property type="project" value="UniProtKB-KW"/>
</dbReference>
<dbReference type="SMART" id="SM00382">
    <property type="entry name" value="AAA"/>
    <property type="match status" value="1"/>
</dbReference>
<evidence type="ECO:0000256" key="3">
    <source>
        <dbReference type="ARBA" id="ARBA00022741"/>
    </source>
</evidence>
<organism evidence="8 9">
    <name type="scientific">Serpentinimonas maccroryi</name>
    <dbReference type="NCBI Taxonomy" id="1458426"/>
    <lineage>
        <taxon>Bacteria</taxon>
        <taxon>Pseudomonadati</taxon>
        <taxon>Pseudomonadota</taxon>
        <taxon>Betaproteobacteria</taxon>
        <taxon>Burkholderiales</taxon>
        <taxon>Comamonadaceae</taxon>
        <taxon>Serpentinimonas</taxon>
    </lineage>
</organism>
<dbReference type="Gene3D" id="3.40.50.300">
    <property type="entry name" value="P-loop containing nucleotide triphosphate hydrolases"/>
    <property type="match status" value="1"/>
</dbReference>
<feature type="domain" description="ABC transporter" evidence="7">
    <location>
        <begin position="23"/>
        <end position="264"/>
    </location>
</feature>
<evidence type="ECO:0000256" key="5">
    <source>
        <dbReference type="ARBA" id="ARBA00022967"/>
    </source>
</evidence>
<dbReference type="InterPro" id="IPR027417">
    <property type="entry name" value="P-loop_NTPase"/>
</dbReference>
<dbReference type="KEGG" id="cbab:SMCB_1558"/>
<evidence type="ECO:0000259" key="7">
    <source>
        <dbReference type="PROSITE" id="PS50893"/>
    </source>
</evidence>
<name>A0A060NMN6_9BURK</name>
<evidence type="ECO:0000313" key="9">
    <source>
        <dbReference type="Proteomes" id="UP000066014"/>
    </source>
</evidence>
<keyword evidence="5" id="KW-1278">Translocase</keyword>
<dbReference type="SUPFAM" id="SSF52540">
    <property type="entry name" value="P-loop containing nucleoside triphosphate hydrolases"/>
    <property type="match status" value="1"/>
</dbReference>
<dbReference type="Proteomes" id="UP000066014">
    <property type="component" value="Chromosome"/>
</dbReference>
<accession>A0A060NMN6</accession>
<evidence type="ECO:0000256" key="4">
    <source>
        <dbReference type="ARBA" id="ARBA00022840"/>
    </source>
</evidence>
<proteinExistence type="predicted"/>
<dbReference type="CDD" id="cd03214">
    <property type="entry name" value="ABC_Iron-Siderophores_B12_Hemin"/>
    <property type="match status" value="1"/>
</dbReference>
<dbReference type="PANTHER" id="PTHR42794:SF1">
    <property type="entry name" value="HEMIN IMPORT ATP-BINDING PROTEIN HMUV"/>
    <property type="match status" value="1"/>
</dbReference>
<keyword evidence="2" id="KW-1003">Cell membrane</keyword>
<dbReference type="PANTHER" id="PTHR42794">
    <property type="entry name" value="HEMIN IMPORT ATP-BINDING PROTEIN HMUV"/>
    <property type="match status" value="1"/>
</dbReference>
<evidence type="ECO:0000256" key="6">
    <source>
        <dbReference type="ARBA" id="ARBA00037066"/>
    </source>
</evidence>
<dbReference type="STRING" id="1458426.SMCB_1558"/>